<evidence type="ECO:0000313" key="2">
    <source>
        <dbReference type="EMBL" id="CAA6804887.1"/>
    </source>
</evidence>
<proteinExistence type="predicted"/>
<feature type="transmembrane region" description="Helical" evidence="1">
    <location>
        <begin position="6"/>
        <end position="24"/>
    </location>
</feature>
<gene>
    <name evidence="2" type="ORF">HELGO_WM2932</name>
</gene>
<sequence>MGIDSLLIPAVMFFGLGVLAKLINSDLKFPEGMSKGIGVYLLMAIGLKGGIALSKADFGLAVESIIWATILGFLLPIIGYALLRFRNKINEFDAAAIAAHYGSVSAATFLTAVAFLEVSGVSYESYPIVMMVIMESPAIIVGLMMAAFVRKRMAAQKGTAEVKTEWGPLLHEAFTNGSVVVLLGALFIGATASPESLAKVTPFTQDIFMGVLCLFLLDMGIEAAKKADTLKKAGVILVSFGMIMPLIGGTLGIIIGGSILEFSVGGTFLLAILSASASYIAVPPAMRYGVPEANPSYYLTLSLGVTFPFNVVVGIPLFYQMTLWYIGS</sequence>
<organism evidence="2">
    <name type="scientific">uncultured Sulfurovum sp</name>
    <dbReference type="NCBI Taxonomy" id="269237"/>
    <lineage>
        <taxon>Bacteria</taxon>
        <taxon>Pseudomonadati</taxon>
        <taxon>Campylobacterota</taxon>
        <taxon>Epsilonproteobacteria</taxon>
        <taxon>Campylobacterales</taxon>
        <taxon>Sulfurovaceae</taxon>
        <taxon>Sulfurovum</taxon>
        <taxon>environmental samples</taxon>
    </lineage>
</organism>
<dbReference type="EMBL" id="CACVAS010000036">
    <property type="protein sequence ID" value="CAA6804887.1"/>
    <property type="molecule type" value="Genomic_DNA"/>
</dbReference>
<dbReference type="AlphaFoldDB" id="A0A6S6SPH6"/>
<feature type="transmembrane region" description="Helical" evidence="1">
    <location>
        <begin position="203"/>
        <end position="221"/>
    </location>
</feature>
<feature type="transmembrane region" description="Helical" evidence="1">
    <location>
        <begin position="65"/>
        <end position="83"/>
    </location>
</feature>
<feature type="transmembrane region" description="Helical" evidence="1">
    <location>
        <begin position="233"/>
        <end position="256"/>
    </location>
</feature>
<feature type="transmembrane region" description="Helical" evidence="1">
    <location>
        <begin position="297"/>
        <end position="319"/>
    </location>
</feature>
<keyword evidence="1" id="KW-0472">Membrane</keyword>
<protein>
    <submittedName>
        <fullName evidence="2">Putative sodium-dependent bicarbonate transporter</fullName>
    </submittedName>
</protein>
<feature type="transmembrane region" description="Helical" evidence="1">
    <location>
        <begin position="95"/>
        <end position="116"/>
    </location>
</feature>
<accession>A0A6S6SPH6</accession>
<reference evidence="2" key="1">
    <citation type="submission" date="2020-01" db="EMBL/GenBank/DDBJ databases">
        <authorList>
            <person name="Meier V. D."/>
            <person name="Meier V D."/>
        </authorList>
    </citation>
    <scope>NUCLEOTIDE SEQUENCE</scope>
    <source>
        <strain evidence="2">HLG_WM_MAG_01</strain>
    </source>
</reference>
<feature type="transmembrane region" description="Helical" evidence="1">
    <location>
        <begin position="36"/>
        <end position="53"/>
    </location>
</feature>
<keyword evidence="1" id="KW-1133">Transmembrane helix</keyword>
<feature type="transmembrane region" description="Helical" evidence="1">
    <location>
        <begin position="128"/>
        <end position="149"/>
    </location>
</feature>
<dbReference type="Pfam" id="PF05982">
    <property type="entry name" value="Sbt_1"/>
    <property type="match status" value="1"/>
</dbReference>
<evidence type="ECO:0000256" key="1">
    <source>
        <dbReference type="SAM" id="Phobius"/>
    </source>
</evidence>
<dbReference type="InterPro" id="IPR010293">
    <property type="entry name" value="Sbt_1"/>
</dbReference>
<feature type="transmembrane region" description="Helical" evidence="1">
    <location>
        <begin position="262"/>
        <end position="285"/>
    </location>
</feature>
<keyword evidence="1" id="KW-0812">Transmembrane</keyword>
<feature type="transmembrane region" description="Helical" evidence="1">
    <location>
        <begin position="169"/>
        <end position="191"/>
    </location>
</feature>
<dbReference type="PANTHER" id="PTHR40400">
    <property type="entry name" value="SLR1512 PROTEIN"/>
    <property type="match status" value="1"/>
</dbReference>
<name>A0A6S6SPH6_9BACT</name>
<dbReference type="PANTHER" id="PTHR40400:SF1">
    <property type="entry name" value="SLR1512 PROTEIN"/>
    <property type="match status" value="1"/>
</dbReference>